<evidence type="ECO:0000313" key="1">
    <source>
        <dbReference type="EMBL" id="MBS3652628.1"/>
    </source>
</evidence>
<name>A0A942E7N1_9HYPH</name>
<reference evidence="1" key="1">
    <citation type="submission" date="2021-04" db="EMBL/GenBank/DDBJ databases">
        <title>Pseudaminobacter soli sp. nov., isolated from paddy soil contaminated by heavy metals.</title>
        <authorList>
            <person name="Zhang K."/>
        </authorList>
    </citation>
    <scope>NUCLEOTIDE SEQUENCE</scope>
    <source>
        <strain evidence="1">19-2017</strain>
    </source>
</reference>
<evidence type="ECO:0000313" key="2">
    <source>
        <dbReference type="Proteomes" id="UP000680348"/>
    </source>
</evidence>
<feature type="non-terminal residue" evidence="1">
    <location>
        <position position="1"/>
    </location>
</feature>
<dbReference type="Gene3D" id="3.90.1150.10">
    <property type="entry name" value="Aspartate Aminotransferase, domain 1"/>
    <property type="match status" value="1"/>
</dbReference>
<proteinExistence type="predicted"/>
<dbReference type="InterPro" id="IPR015422">
    <property type="entry name" value="PyrdxlP-dep_Trfase_small"/>
</dbReference>
<keyword evidence="1" id="KW-0032">Aminotransferase</keyword>
<organism evidence="1 2">
    <name type="scientific">Pseudaminobacter soli</name>
    <name type="common">ex Zhang et al. 2022</name>
    <dbReference type="NCBI Taxonomy" id="2831468"/>
    <lineage>
        <taxon>Bacteria</taxon>
        <taxon>Pseudomonadati</taxon>
        <taxon>Pseudomonadota</taxon>
        <taxon>Alphaproteobacteria</taxon>
        <taxon>Hyphomicrobiales</taxon>
        <taxon>Phyllobacteriaceae</taxon>
        <taxon>Pseudaminobacter</taxon>
    </lineage>
</organism>
<comment type="caution">
    <text evidence="1">The sequence shown here is derived from an EMBL/GenBank/DDBJ whole genome shotgun (WGS) entry which is preliminary data.</text>
</comment>
<keyword evidence="2" id="KW-1185">Reference proteome</keyword>
<keyword evidence="1" id="KW-0808">Transferase</keyword>
<protein>
    <submittedName>
        <fullName evidence="1">Aspartate aminotransferase family protein</fullName>
    </submittedName>
</protein>
<dbReference type="EMBL" id="JAGWCR010000048">
    <property type="protein sequence ID" value="MBS3652628.1"/>
    <property type="molecule type" value="Genomic_DNA"/>
</dbReference>
<sequence length="73" mass="7834">FGANEASELGDRLTREVIAGIQSDGTCFAGGATWRDRQVMRISVSSWATDLQQAHVSADAILKAWRAARSATP</sequence>
<accession>A0A942E7N1</accession>
<gene>
    <name evidence="1" type="ORF">KEU06_29070</name>
</gene>
<dbReference type="Proteomes" id="UP000680348">
    <property type="component" value="Unassembled WGS sequence"/>
</dbReference>
<dbReference type="AlphaFoldDB" id="A0A942E7N1"/>
<dbReference type="GO" id="GO:0008483">
    <property type="term" value="F:transaminase activity"/>
    <property type="evidence" value="ECO:0007669"/>
    <property type="project" value="UniProtKB-KW"/>
</dbReference>